<gene>
    <name evidence="2" type="ORF">FSARC_574</name>
</gene>
<keyword evidence="3" id="KW-1185">Reference proteome</keyword>
<feature type="chain" id="PRO_5034277774" evidence="1">
    <location>
        <begin position="24"/>
        <end position="171"/>
    </location>
</feature>
<reference evidence="2" key="2">
    <citation type="submission" date="2020-05" db="EMBL/GenBank/DDBJ databases">
        <authorList>
            <person name="Kim H.-S."/>
            <person name="Proctor R.H."/>
            <person name="Brown D.W."/>
        </authorList>
    </citation>
    <scope>NUCLEOTIDE SEQUENCE</scope>
    <source>
        <strain evidence="2">NRRL 20472</strain>
    </source>
</reference>
<dbReference type="Proteomes" id="UP000622797">
    <property type="component" value="Unassembled WGS sequence"/>
</dbReference>
<sequence>MRGLSSLVSFLFMAACLVDENVTQNSERADQALKSFFQVIDGGGQHDEDRWLKRCKAGILRVVNMIDQIYYKIGDPAFELLVYMYLKPNILQHVSKYDISYTVALFQDGKWGQPEKNNENLEAIGNALGTSLSGNTSFTADTLSPDVPGLRHDPIRDKTHSRLLTLETIGN</sequence>
<evidence type="ECO:0000256" key="1">
    <source>
        <dbReference type="SAM" id="SignalP"/>
    </source>
</evidence>
<reference evidence="2" key="1">
    <citation type="journal article" date="2020" name="BMC Genomics">
        <title>Correction to: Identification and distribution of gene clusters required for synthesis of sphingolipid metabolism inhibitors in diverse species of the filamentous fungus Fusarium.</title>
        <authorList>
            <person name="Kim H.S."/>
            <person name="Lohmar J.M."/>
            <person name="Busman M."/>
            <person name="Brown D.W."/>
            <person name="Naumann T.A."/>
            <person name="Divon H.H."/>
            <person name="Lysoe E."/>
            <person name="Uhlig S."/>
            <person name="Proctor R.H."/>
        </authorList>
    </citation>
    <scope>NUCLEOTIDE SEQUENCE</scope>
    <source>
        <strain evidence="2">NRRL 20472</strain>
    </source>
</reference>
<keyword evidence="1" id="KW-0732">Signal</keyword>
<proteinExistence type="predicted"/>
<comment type="caution">
    <text evidence="2">The sequence shown here is derived from an EMBL/GenBank/DDBJ whole genome shotgun (WGS) entry which is preliminary data.</text>
</comment>
<dbReference type="EMBL" id="JABEXW010000032">
    <property type="protein sequence ID" value="KAF4972997.1"/>
    <property type="molecule type" value="Genomic_DNA"/>
</dbReference>
<accession>A0A8H4UAV7</accession>
<dbReference type="PROSITE" id="PS51257">
    <property type="entry name" value="PROKAR_LIPOPROTEIN"/>
    <property type="match status" value="1"/>
</dbReference>
<evidence type="ECO:0000313" key="3">
    <source>
        <dbReference type="Proteomes" id="UP000622797"/>
    </source>
</evidence>
<dbReference type="OrthoDB" id="5088056at2759"/>
<protein>
    <submittedName>
        <fullName evidence="2">Uncharacterized protein</fullName>
    </submittedName>
</protein>
<evidence type="ECO:0000313" key="2">
    <source>
        <dbReference type="EMBL" id="KAF4972997.1"/>
    </source>
</evidence>
<feature type="signal peptide" evidence="1">
    <location>
        <begin position="1"/>
        <end position="23"/>
    </location>
</feature>
<name>A0A8H4UAV7_9HYPO</name>
<dbReference type="AlphaFoldDB" id="A0A8H4UAV7"/>
<organism evidence="2 3">
    <name type="scientific">Fusarium sarcochroum</name>
    <dbReference type="NCBI Taxonomy" id="1208366"/>
    <lineage>
        <taxon>Eukaryota</taxon>
        <taxon>Fungi</taxon>
        <taxon>Dikarya</taxon>
        <taxon>Ascomycota</taxon>
        <taxon>Pezizomycotina</taxon>
        <taxon>Sordariomycetes</taxon>
        <taxon>Hypocreomycetidae</taxon>
        <taxon>Hypocreales</taxon>
        <taxon>Nectriaceae</taxon>
        <taxon>Fusarium</taxon>
        <taxon>Fusarium lateritium species complex</taxon>
    </lineage>
</organism>